<dbReference type="RefSeq" id="WP_100707332.1">
    <property type="nucleotide sequence ID" value="NZ_NPDL01000006.1"/>
</dbReference>
<evidence type="ECO:0000313" key="9">
    <source>
        <dbReference type="Proteomes" id="UP000232196"/>
    </source>
</evidence>
<dbReference type="AlphaFoldDB" id="A0A2M9XAR4"/>
<gene>
    <name evidence="8" type="ORF">CH357_13640</name>
</gene>
<dbReference type="GO" id="GO:0003677">
    <property type="term" value="F:DNA binding"/>
    <property type="evidence" value="ECO:0007669"/>
    <property type="project" value="UniProtKB-UniRule"/>
</dbReference>
<dbReference type="Gene3D" id="1.10.443.10">
    <property type="entry name" value="Intergrase catalytic core"/>
    <property type="match status" value="1"/>
</dbReference>
<evidence type="ECO:0000256" key="5">
    <source>
        <dbReference type="PROSITE-ProRule" id="PRU01248"/>
    </source>
</evidence>
<dbReference type="InterPro" id="IPR004107">
    <property type="entry name" value="Integrase_SAM-like_N"/>
</dbReference>
<dbReference type="Pfam" id="PF00589">
    <property type="entry name" value="Phage_integrase"/>
    <property type="match status" value="1"/>
</dbReference>
<dbReference type="PROSITE" id="PS51900">
    <property type="entry name" value="CB"/>
    <property type="match status" value="1"/>
</dbReference>
<evidence type="ECO:0000256" key="2">
    <source>
        <dbReference type="ARBA" id="ARBA00022908"/>
    </source>
</evidence>
<evidence type="ECO:0000259" key="6">
    <source>
        <dbReference type="PROSITE" id="PS51898"/>
    </source>
</evidence>
<proteinExistence type="inferred from homology"/>
<evidence type="ECO:0000256" key="3">
    <source>
        <dbReference type="ARBA" id="ARBA00023125"/>
    </source>
</evidence>
<organism evidence="8 9">
    <name type="scientific">Leptospira hartskeerlii</name>
    <dbReference type="NCBI Taxonomy" id="2023177"/>
    <lineage>
        <taxon>Bacteria</taxon>
        <taxon>Pseudomonadati</taxon>
        <taxon>Spirochaetota</taxon>
        <taxon>Spirochaetia</taxon>
        <taxon>Leptospirales</taxon>
        <taxon>Leptospiraceae</taxon>
        <taxon>Leptospira</taxon>
    </lineage>
</organism>
<comment type="caution">
    <text evidence="8">The sequence shown here is derived from an EMBL/GenBank/DDBJ whole genome shotgun (WGS) entry which is preliminary data.</text>
</comment>
<dbReference type="Proteomes" id="UP000232196">
    <property type="component" value="Unassembled WGS sequence"/>
</dbReference>
<evidence type="ECO:0000259" key="7">
    <source>
        <dbReference type="PROSITE" id="PS51900"/>
    </source>
</evidence>
<dbReference type="PANTHER" id="PTHR30349:SF64">
    <property type="entry name" value="PROPHAGE INTEGRASE INTD-RELATED"/>
    <property type="match status" value="1"/>
</dbReference>
<keyword evidence="3 5" id="KW-0238">DNA-binding</keyword>
<reference evidence="8 9" key="1">
    <citation type="submission" date="2017-07" db="EMBL/GenBank/DDBJ databases">
        <title>Leptospira spp. isolated from tropical soils.</title>
        <authorList>
            <person name="Thibeaux R."/>
            <person name="Iraola G."/>
            <person name="Ferres I."/>
            <person name="Bierque E."/>
            <person name="Girault D."/>
            <person name="Soupe-Gilbert M.-E."/>
            <person name="Picardeau M."/>
            <person name="Goarant C."/>
        </authorList>
    </citation>
    <scope>NUCLEOTIDE SEQUENCE [LARGE SCALE GENOMIC DNA]</scope>
    <source>
        <strain evidence="8 9">MCA1-C-A1</strain>
    </source>
</reference>
<dbReference type="InterPro" id="IPR013762">
    <property type="entry name" value="Integrase-like_cat_sf"/>
</dbReference>
<sequence>MPQKIKIWKHWENGHCFCAISFSYDTELFRKFSKMQRAIWSYEFRFWKIPFSESFLSEFVSTYREKIEADPDILLIPLKTEVLRRNYSKKTLKSYFLYNKAFLRSVEKNPYTVTESDLKMYLDRILYERNLASNSLRSALQSFKFYYNIVIGGRFLTSYSPPKREKKIPESLSRKEVARIIESLSNPKHKLLLKLCYGSGLRVGELVKLKGHDLDWEKKSIRIRQGKGKKDRFSLLPNSCKEDLSNLFERQSRSSWIFTGQIPGKNLSVRTAENIFTAARKKAGITKDVSIHDLRHAFAIHLLESGTSIKMIQRLLGHVSVKTTEIYARIVDPMVSKIKSPLDDL</sequence>
<dbReference type="InterPro" id="IPR010998">
    <property type="entry name" value="Integrase_recombinase_N"/>
</dbReference>
<keyword evidence="4" id="KW-0233">DNA recombination</keyword>
<accession>A0A2M9XAR4</accession>
<dbReference type="GO" id="GO:0015074">
    <property type="term" value="P:DNA integration"/>
    <property type="evidence" value="ECO:0007669"/>
    <property type="project" value="UniProtKB-KW"/>
</dbReference>
<name>A0A2M9XAR4_9LEPT</name>
<dbReference type="PANTHER" id="PTHR30349">
    <property type="entry name" value="PHAGE INTEGRASE-RELATED"/>
    <property type="match status" value="1"/>
</dbReference>
<dbReference type="InterPro" id="IPR044068">
    <property type="entry name" value="CB"/>
</dbReference>
<dbReference type="InterPro" id="IPR002104">
    <property type="entry name" value="Integrase_catalytic"/>
</dbReference>
<keyword evidence="9" id="KW-1185">Reference proteome</keyword>
<dbReference type="OrthoDB" id="341301at2"/>
<dbReference type="InterPro" id="IPR050090">
    <property type="entry name" value="Tyrosine_recombinase_XerCD"/>
</dbReference>
<comment type="similarity">
    <text evidence="1">Belongs to the 'phage' integrase family.</text>
</comment>
<protein>
    <submittedName>
        <fullName evidence="8">Integrase</fullName>
    </submittedName>
</protein>
<feature type="domain" description="Tyr recombinase" evidence="6">
    <location>
        <begin position="167"/>
        <end position="340"/>
    </location>
</feature>
<dbReference type="PROSITE" id="PS51898">
    <property type="entry name" value="TYR_RECOMBINASE"/>
    <property type="match status" value="1"/>
</dbReference>
<keyword evidence="2" id="KW-0229">DNA integration</keyword>
<dbReference type="EMBL" id="NPDN01000007">
    <property type="protein sequence ID" value="PJZ24632.1"/>
    <property type="molecule type" value="Genomic_DNA"/>
</dbReference>
<dbReference type="Gene3D" id="1.10.150.130">
    <property type="match status" value="1"/>
</dbReference>
<dbReference type="Pfam" id="PF13495">
    <property type="entry name" value="Phage_int_SAM_4"/>
    <property type="match status" value="1"/>
</dbReference>
<evidence type="ECO:0000256" key="4">
    <source>
        <dbReference type="ARBA" id="ARBA00023172"/>
    </source>
</evidence>
<dbReference type="SUPFAM" id="SSF56349">
    <property type="entry name" value="DNA breaking-rejoining enzymes"/>
    <property type="match status" value="1"/>
</dbReference>
<dbReference type="GO" id="GO:0006310">
    <property type="term" value="P:DNA recombination"/>
    <property type="evidence" value="ECO:0007669"/>
    <property type="project" value="UniProtKB-KW"/>
</dbReference>
<feature type="domain" description="Core-binding (CB)" evidence="7">
    <location>
        <begin position="54"/>
        <end position="151"/>
    </location>
</feature>
<evidence type="ECO:0000256" key="1">
    <source>
        <dbReference type="ARBA" id="ARBA00008857"/>
    </source>
</evidence>
<evidence type="ECO:0000313" key="8">
    <source>
        <dbReference type="EMBL" id="PJZ24632.1"/>
    </source>
</evidence>
<dbReference type="InterPro" id="IPR011010">
    <property type="entry name" value="DNA_brk_join_enz"/>
</dbReference>